<dbReference type="RefSeq" id="WP_156218315.1">
    <property type="nucleotide sequence ID" value="NZ_WOFH01000007.1"/>
</dbReference>
<dbReference type="PANTHER" id="PTHR35526">
    <property type="entry name" value="ANTI-SIGMA-F FACTOR RSBW-RELATED"/>
    <property type="match status" value="1"/>
</dbReference>
<evidence type="ECO:0000256" key="1">
    <source>
        <dbReference type="ARBA" id="ARBA00022527"/>
    </source>
</evidence>
<dbReference type="AlphaFoldDB" id="A0A7K1L3Z9"/>
<dbReference type="EMBL" id="WOFH01000007">
    <property type="protein sequence ID" value="MUN39151.1"/>
    <property type="molecule type" value="Genomic_DNA"/>
</dbReference>
<proteinExistence type="predicted"/>
<sequence>MTLPALRFDTLILPGADRAAGRARQWLRGLLGEHPALGDAALCMSELVTNAVRYTESGRKGHVRVEVSHSERIVCMEVVDDGGSETVPHLAVVDGMGTCGRGLIIVAYMADRWGVGRRGGGHAVWFEMSRDG</sequence>
<evidence type="ECO:0000313" key="4">
    <source>
        <dbReference type="Proteomes" id="UP000432015"/>
    </source>
</evidence>
<keyword evidence="1" id="KW-0723">Serine/threonine-protein kinase</keyword>
<keyword evidence="1" id="KW-0418">Kinase</keyword>
<dbReference type="InterPro" id="IPR036890">
    <property type="entry name" value="HATPase_C_sf"/>
</dbReference>
<dbReference type="Proteomes" id="UP000432015">
    <property type="component" value="Unassembled WGS sequence"/>
</dbReference>
<dbReference type="SUPFAM" id="SSF55874">
    <property type="entry name" value="ATPase domain of HSP90 chaperone/DNA topoisomerase II/histidine kinase"/>
    <property type="match status" value="1"/>
</dbReference>
<feature type="domain" description="Histidine kinase/HSP90-like ATPase" evidence="2">
    <location>
        <begin position="20"/>
        <end position="126"/>
    </location>
</feature>
<keyword evidence="3" id="KW-0067">ATP-binding</keyword>
<dbReference type="Gene3D" id="3.30.565.10">
    <property type="entry name" value="Histidine kinase-like ATPase, C-terminal domain"/>
    <property type="match status" value="1"/>
</dbReference>
<organism evidence="3 4">
    <name type="scientific">Actinomadura litoris</name>
    <dbReference type="NCBI Taxonomy" id="2678616"/>
    <lineage>
        <taxon>Bacteria</taxon>
        <taxon>Bacillati</taxon>
        <taxon>Actinomycetota</taxon>
        <taxon>Actinomycetes</taxon>
        <taxon>Streptosporangiales</taxon>
        <taxon>Thermomonosporaceae</taxon>
        <taxon>Actinomadura</taxon>
    </lineage>
</organism>
<dbReference type="Pfam" id="PF13581">
    <property type="entry name" value="HATPase_c_2"/>
    <property type="match status" value="1"/>
</dbReference>
<evidence type="ECO:0000259" key="2">
    <source>
        <dbReference type="Pfam" id="PF13581"/>
    </source>
</evidence>
<dbReference type="InterPro" id="IPR050267">
    <property type="entry name" value="Anti-sigma-factor_SerPK"/>
</dbReference>
<dbReference type="InterPro" id="IPR003594">
    <property type="entry name" value="HATPase_dom"/>
</dbReference>
<evidence type="ECO:0000313" key="3">
    <source>
        <dbReference type="EMBL" id="MUN39151.1"/>
    </source>
</evidence>
<dbReference type="GO" id="GO:0004674">
    <property type="term" value="F:protein serine/threonine kinase activity"/>
    <property type="evidence" value="ECO:0007669"/>
    <property type="project" value="UniProtKB-KW"/>
</dbReference>
<keyword evidence="4" id="KW-1185">Reference proteome</keyword>
<reference evidence="3 4" key="1">
    <citation type="submission" date="2019-11" db="EMBL/GenBank/DDBJ databases">
        <authorList>
            <person name="Cao P."/>
        </authorList>
    </citation>
    <scope>NUCLEOTIDE SEQUENCE [LARGE SCALE GENOMIC DNA]</scope>
    <source>
        <strain evidence="3 4">NEAU-AAG5</strain>
    </source>
</reference>
<keyword evidence="3" id="KW-0547">Nucleotide-binding</keyword>
<accession>A0A7K1L3Z9</accession>
<dbReference type="GO" id="GO:0005524">
    <property type="term" value="F:ATP binding"/>
    <property type="evidence" value="ECO:0007669"/>
    <property type="project" value="UniProtKB-KW"/>
</dbReference>
<comment type="caution">
    <text evidence="3">The sequence shown here is derived from an EMBL/GenBank/DDBJ whole genome shotgun (WGS) entry which is preliminary data.</text>
</comment>
<gene>
    <name evidence="3" type="ORF">GNZ18_21480</name>
</gene>
<keyword evidence="1" id="KW-0808">Transferase</keyword>
<protein>
    <submittedName>
        <fullName evidence="3">ATP-binding protein</fullName>
    </submittedName>
</protein>
<dbReference type="PANTHER" id="PTHR35526:SF3">
    <property type="entry name" value="ANTI-SIGMA-F FACTOR RSBW"/>
    <property type="match status" value="1"/>
</dbReference>
<name>A0A7K1L3Z9_9ACTN</name>
<dbReference type="CDD" id="cd16936">
    <property type="entry name" value="HATPase_RsbW-like"/>
    <property type="match status" value="1"/>
</dbReference>